<accession>A0A1H3YBG8</accession>
<feature type="transmembrane region" description="Helical" evidence="1">
    <location>
        <begin position="20"/>
        <end position="41"/>
    </location>
</feature>
<proteinExistence type="predicted"/>
<reference evidence="2 3" key="1">
    <citation type="submission" date="2016-10" db="EMBL/GenBank/DDBJ databases">
        <authorList>
            <person name="de Groot N.N."/>
        </authorList>
    </citation>
    <scope>NUCLEOTIDE SEQUENCE [LARGE SCALE GENOMIC DNA]</scope>
    <source>
        <strain evidence="2 3">CGMCC 1.8712</strain>
    </source>
</reference>
<keyword evidence="1" id="KW-0812">Transmembrane</keyword>
<dbReference type="Proteomes" id="UP000236755">
    <property type="component" value="Unassembled WGS sequence"/>
</dbReference>
<feature type="transmembrane region" description="Helical" evidence="1">
    <location>
        <begin position="187"/>
        <end position="204"/>
    </location>
</feature>
<sequence length="221" mass="23804">MSSFDGGRYLEYYLGHAPSLSTLLVANGLAFLVGVSFYVHADPSLADLPSLLYPLFGDSPTALALVTLSLATLLPTLGTPVSDAPANVPLAYLHTFAFVWLIKYGLWTVVALNLHPELYVGFSGAALWDYWGIMLTHALFVVEAFAIPYYGRTTGRALVVALAALLVNDAFDYGLGYYPPLRYEPGLPLLLATVLLSVGAVVLAHRHFDRLGGDASRGAER</sequence>
<feature type="transmembrane region" description="Helical" evidence="1">
    <location>
        <begin position="157"/>
        <end position="175"/>
    </location>
</feature>
<evidence type="ECO:0000313" key="3">
    <source>
        <dbReference type="Proteomes" id="UP000236755"/>
    </source>
</evidence>
<protein>
    <submittedName>
        <fullName evidence="2">Uncharacterized membrane protein YpjA</fullName>
    </submittedName>
</protein>
<dbReference type="Pfam" id="PF07187">
    <property type="entry name" value="DUF1405"/>
    <property type="match status" value="1"/>
</dbReference>
<dbReference type="OrthoDB" id="304519at2157"/>
<dbReference type="InterPro" id="IPR009845">
    <property type="entry name" value="DUF1405"/>
</dbReference>
<organism evidence="2 3">
    <name type="scientific">Haloplanus vescus</name>
    <dbReference type="NCBI Taxonomy" id="555874"/>
    <lineage>
        <taxon>Archaea</taxon>
        <taxon>Methanobacteriati</taxon>
        <taxon>Methanobacteriota</taxon>
        <taxon>Stenosarchaea group</taxon>
        <taxon>Halobacteria</taxon>
        <taxon>Halobacteriales</taxon>
        <taxon>Haloferacaceae</taxon>
        <taxon>Haloplanus</taxon>
    </lineage>
</organism>
<evidence type="ECO:0000256" key="1">
    <source>
        <dbReference type="SAM" id="Phobius"/>
    </source>
</evidence>
<dbReference type="PANTHER" id="PTHR40042:SF1">
    <property type="entry name" value="DUF1405 DOMAIN-CONTAINING PROTEIN"/>
    <property type="match status" value="1"/>
</dbReference>
<keyword evidence="1" id="KW-0472">Membrane</keyword>
<feature type="transmembrane region" description="Helical" evidence="1">
    <location>
        <begin position="130"/>
        <end position="150"/>
    </location>
</feature>
<dbReference type="AlphaFoldDB" id="A0A1H3YBG8"/>
<dbReference type="EMBL" id="FNQT01000002">
    <property type="protein sequence ID" value="SEA08879.1"/>
    <property type="molecule type" value="Genomic_DNA"/>
</dbReference>
<keyword evidence="1" id="KW-1133">Transmembrane helix</keyword>
<dbReference type="RefSeq" id="WP_092634035.1">
    <property type="nucleotide sequence ID" value="NZ_FNQT01000002.1"/>
</dbReference>
<dbReference type="STRING" id="555874.SAMN04488065_1774"/>
<feature type="transmembrane region" description="Helical" evidence="1">
    <location>
        <begin position="61"/>
        <end position="78"/>
    </location>
</feature>
<evidence type="ECO:0000313" key="2">
    <source>
        <dbReference type="EMBL" id="SEA08879.1"/>
    </source>
</evidence>
<feature type="transmembrane region" description="Helical" evidence="1">
    <location>
        <begin position="90"/>
        <end position="110"/>
    </location>
</feature>
<dbReference type="PANTHER" id="PTHR40042">
    <property type="entry name" value="HYPOTHETICAL MEMBRANE SPANNING PROTEIN"/>
    <property type="match status" value="1"/>
</dbReference>
<name>A0A1H3YBG8_9EURY</name>
<gene>
    <name evidence="2" type="ORF">SAMN04488065_1774</name>
</gene>
<keyword evidence="3" id="KW-1185">Reference proteome</keyword>